<reference evidence="1" key="1">
    <citation type="submission" date="2025-08" db="UniProtKB">
        <authorList>
            <consortium name="Ensembl"/>
        </authorList>
    </citation>
    <scope>IDENTIFICATION</scope>
</reference>
<dbReference type="Proteomes" id="UP000261520">
    <property type="component" value="Unplaced"/>
</dbReference>
<reference evidence="1" key="2">
    <citation type="submission" date="2025-09" db="UniProtKB">
        <authorList>
            <consortium name="Ensembl"/>
        </authorList>
    </citation>
    <scope>IDENTIFICATION</scope>
</reference>
<proteinExistence type="predicted"/>
<organism evidence="1 2">
    <name type="scientific">Periophthalmus magnuspinnatus</name>
    <dbReference type="NCBI Taxonomy" id="409849"/>
    <lineage>
        <taxon>Eukaryota</taxon>
        <taxon>Metazoa</taxon>
        <taxon>Chordata</taxon>
        <taxon>Craniata</taxon>
        <taxon>Vertebrata</taxon>
        <taxon>Euteleostomi</taxon>
        <taxon>Actinopterygii</taxon>
        <taxon>Neopterygii</taxon>
        <taxon>Teleostei</taxon>
        <taxon>Neoteleostei</taxon>
        <taxon>Acanthomorphata</taxon>
        <taxon>Gobiaria</taxon>
        <taxon>Gobiiformes</taxon>
        <taxon>Gobioidei</taxon>
        <taxon>Gobiidae</taxon>
        <taxon>Oxudercinae</taxon>
        <taxon>Periophthalmus</taxon>
    </lineage>
</organism>
<dbReference type="Gene3D" id="3.30.200.20">
    <property type="entry name" value="Phosphorylase Kinase, domain 1"/>
    <property type="match status" value="1"/>
</dbReference>
<name>A0A3B3ZKZ6_9GOBI</name>
<keyword evidence="2" id="KW-1185">Reference proteome</keyword>
<evidence type="ECO:0000313" key="1">
    <source>
        <dbReference type="Ensembl" id="ENSPMGP00000005230.1"/>
    </source>
</evidence>
<accession>A0A3B3ZKZ6</accession>
<dbReference type="Ensembl" id="ENSPMGT00000005548.1">
    <property type="protein sequence ID" value="ENSPMGP00000005230.1"/>
    <property type="gene ID" value="ENSPMGG00000004395.1"/>
</dbReference>
<dbReference type="STRING" id="409849.ENSPMGP00000005230"/>
<protein>
    <recommendedName>
        <fullName evidence="3">Protein kinase domain-containing protein</fullName>
    </recommendedName>
</protein>
<evidence type="ECO:0008006" key="3">
    <source>
        <dbReference type="Google" id="ProtNLM"/>
    </source>
</evidence>
<dbReference type="SUPFAM" id="SSF56112">
    <property type="entry name" value="Protein kinase-like (PK-like)"/>
    <property type="match status" value="1"/>
</dbReference>
<dbReference type="AlphaFoldDB" id="A0A3B3ZKZ6"/>
<sequence>MELRVGNQYRLGRKICSGSFGDVYLGTDMSVGEQEVHPHGIYLILNNILTAQHRLTNYILCEVKLI</sequence>
<dbReference type="InterPro" id="IPR011009">
    <property type="entry name" value="Kinase-like_dom_sf"/>
</dbReference>
<evidence type="ECO:0000313" key="2">
    <source>
        <dbReference type="Proteomes" id="UP000261520"/>
    </source>
</evidence>